<name>A0ABQ9H5N2_9NEOP</name>
<gene>
    <name evidence="2" type="ORF">PR048_020200</name>
</gene>
<evidence type="ECO:0000313" key="3">
    <source>
        <dbReference type="Proteomes" id="UP001159363"/>
    </source>
</evidence>
<evidence type="ECO:0000256" key="1">
    <source>
        <dbReference type="SAM" id="MobiDB-lite"/>
    </source>
</evidence>
<evidence type="ECO:0000313" key="2">
    <source>
        <dbReference type="EMBL" id="KAJ8879592.1"/>
    </source>
</evidence>
<protein>
    <submittedName>
        <fullName evidence="2">Uncharacterized protein</fullName>
    </submittedName>
</protein>
<feature type="region of interest" description="Disordered" evidence="1">
    <location>
        <begin position="63"/>
        <end position="109"/>
    </location>
</feature>
<proteinExistence type="predicted"/>
<dbReference type="Proteomes" id="UP001159363">
    <property type="component" value="Chromosome 6"/>
</dbReference>
<sequence length="124" mass="13987">MRTRLGRALTRDDFSAIFTPVYLQAERMHNATKGFRITGIYPIDVNVFPEERFAPCEVTSNTAAHKYIDDKDDPDDTKTSQSHYENEETGTGVTDDSHKDTGGNTDLSSLISIEYSHELVEKNK</sequence>
<comment type="caution">
    <text evidence="2">The sequence shown here is derived from an EMBL/GenBank/DDBJ whole genome shotgun (WGS) entry which is preliminary data.</text>
</comment>
<dbReference type="EMBL" id="JARBHB010000007">
    <property type="protein sequence ID" value="KAJ8879592.1"/>
    <property type="molecule type" value="Genomic_DNA"/>
</dbReference>
<reference evidence="2 3" key="1">
    <citation type="submission" date="2023-02" db="EMBL/GenBank/DDBJ databases">
        <title>LHISI_Scaffold_Assembly.</title>
        <authorList>
            <person name="Stuart O.P."/>
            <person name="Cleave R."/>
            <person name="Magrath M.J.L."/>
            <person name="Mikheyev A.S."/>
        </authorList>
    </citation>
    <scope>NUCLEOTIDE SEQUENCE [LARGE SCALE GENOMIC DNA]</scope>
    <source>
        <strain evidence="2">Daus_M_001</strain>
        <tissue evidence="2">Leg muscle</tissue>
    </source>
</reference>
<accession>A0ABQ9H5N2</accession>
<keyword evidence="3" id="KW-1185">Reference proteome</keyword>
<organism evidence="2 3">
    <name type="scientific">Dryococelus australis</name>
    <dbReference type="NCBI Taxonomy" id="614101"/>
    <lineage>
        <taxon>Eukaryota</taxon>
        <taxon>Metazoa</taxon>
        <taxon>Ecdysozoa</taxon>
        <taxon>Arthropoda</taxon>
        <taxon>Hexapoda</taxon>
        <taxon>Insecta</taxon>
        <taxon>Pterygota</taxon>
        <taxon>Neoptera</taxon>
        <taxon>Polyneoptera</taxon>
        <taxon>Phasmatodea</taxon>
        <taxon>Verophasmatodea</taxon>
        <taxon>Anareolatae</taxon>
        <taxon>Phasmatidae</taxon>
        <taxon>Eurycanthinae</taxon>
        <taxon>Dryococelus</taxon>
    </lineage>
</organism>